<sequence>MRSSESQCPLKRYSLMLSGELHPGTPRHQAVAAFAELLRLTLPQADAALNGRPRKLKDDLTLERAQAAQARFEAAGIACLVREETTEAPQSAAAVFAQPSDLDLQKGGMRCPNCGEEQPPGDICRRCGIAFSKFVHARSPSKTPERATLLRQADASAFPYRLVNQLTLLLFLASLGLLLWSHWQKDQLPPASFYDSARLVEPRQTPTGTEPFQIEAEGIQYRIEPLFDYELDGVVVSLHDSDVFWDIYHAKDWKDFINIRDLCVVWGDNVTSGVFRDMTYKNTTWTCWVATDDSATAQRFAWNQLSNNHLLTHSGYLYRAIKSAEIGDQIHFSGKLANYSHAGGFSRGTSTRRDDTGNGACETVYVEDFQITRKSNPGWRLVNRLSFWLTLLSLLGLTILFFVAPYRPRR</sequence>
<name>A0ABW4YAE3_9GAMM</name>
<organism evidence="2 3">
    <name type="scientific">Thiorhodococcus fuscus</name>
    <dbReference type="NCBI Taxonomy" id="527200"/>
    <lineage>
        <taxon>Bacteria</taxon>
        <taxon>Pseudomonadati</taxon>
        <taxon>Pseudomonadota</taxon>
        <taxon>Gammaproteobacteria</taxon>
        <taxon>Chromatiales</taxon>
        <taxon>Chromatiaceae</taxon>
        <taxon>Thiorhodococcus</taxon>
    </lineage>
</organism>
<comment type="caution">
    <text evidence="2">The sequence shown here is derived from an EMBL/GenBank/DDBJ whole genome shotgun (WGS) entry which is preliminary data.</text>
</comment>
<keyword evidence="1" id="KW-0812">Transmembrane</keyword>
<evidence type="ECO:0000313" key="2">
    <source>
        <dbReference type="EMBL" id="MFD2112745.1"/>
    </source>
</evidence>
<gene>
    <name evidence="2" type="ORF">ACFSJC_12935</name>
</gene>
<protein>
    <recommendedName>
        <fullName evidence="4">DUF4178 domain-containing protein</fullName>
    </recommendedName>
</protein>
<keyword evidence="3" id="KW-1185">Reference proteome</keyword>
<dbReference type="EMBL" id="JBHUHX010000036">
    <property type="protein sequence ID" value="MFD2112745.1"/>
    <property type="molecule type" value="Genomic_DNA"/>
</dbReference>
<dbReference type="Proteomes" id="UP001597337">
    <property type="component" value="Unassembled WGS sequence"/>
</dbReference>
<evidence type="ECO:0008006" key="4">
    <source>
        <dbReference type="Google" id="ProtNLM"/>
    </source>
</evidence>
<reference evidence="3" key="1">
    <citation type="journal article" date="2019" name="Int. J. Syst. Evol. Microbiol.">
        <title>The Global Catalogue of Microorganisms (GCM) 10K type strain sequencing project: providing services to taxonomists for standard genome sequencing and annotation.</title>
        <authorList>
            <consortium name="The Broad Institute Genomics Platform"/>
            <consortium name="The Broad Institute Genome Sequencing Center for Infectious Disease"/>
            <person name="Wu L."/>
            <person name="Ma J."/>
        </authorList>
    </citation>
    <scope>NUCLEOTIDE SEQUENCE [LARGE SCALE GENOMIC DNA]</scope>
    <source>
        <strain evidence="3">KACC 12597</strain>
    </source>
</reference>
<evidence type="ECO:0000313" key="3">
    <source>
        <dbReference type="Proteomes" id="UP001597337"/>
    </source>
</evidence>
<keyword evidence="1" id="KW-1133">Transmembrane helix</keyword>
<proteinExistence type="predicted"/>
<evidence type="ECO:0000256" key="1">
    <source>
        <dbReference type="SAM" id="Phobius"/>
    </source>
</evidence>
<feature type="transmembrane region" description="Helical" evidence="1">
    <location>
        <begin position="385"/>
        <end position="404"/>
    </location>
</feature>
<keyword evidence="1" id="KW-0472">Membrane</keyword>
<dbReference type="RefSeq" id="WP_386027318.1">
    <property type="nucleotide sequence ID" value="NZ_JBHUHX010000036.1"/>
</dbReference>
<accession>A0ABW4YAE3</accession>